<sequence>MAEPSGELILYRTEDGRSQIQMRAVDGTVWLTQAQMAELFDTGIPNVNKHIASILEDGEITEATISSQEIVRQEGARQVRREVLVYNLDMVLAVGYRVRSPRGVQFRRWATTTLREYLVKGFVLNDERLKDPAGFDYFDELLERIREIRASEKRFYQKVRDVFVATSADYDPGTETARTFFATIQNKLIYAVTGQTAAELIVGRADPGKPNMGLTTWKGSRVRKTDVTVAKNYLSSDEIGMLNMLTTQFLDFAELRARRRQQITMTEWVTATDQFILVNDMKVLPNAGRVSHQAAETICHARYEDFETQRRMLEATRADIEAAQEIRELARAEGQLDAFEQLQSAAEKLEEDQ</sequence>
<keyword evidence="1" id="KW-0175">Coiled coil</keyword>
<dbReference type="InterPro" id="IPR011204">
    <property type="entry name" value="Virulence_RhuM-like"/>
</dbReference>
<organism evidence="2 3">
    <name type="scientific">Nonomuraea coxensis DSM 45129</name>
    <dbReference type="NCBI Taxonomy" id="1122611"/>
    <lineage>
        <taxon>Bacteria</taxon>
        <taxon>Bacillati</taxon>
        <taxon>Actinomycetota</taxon>
        <taxon>Actinomycetes</taxon>
        <taxon>Streptosporangiales</taxon>
        <taxon>Streptosporangiaceae</taxon>
        <taxon>Nonomuraea</taxon>
    </lineage>
</organism>
<gene>
    <name evidence="2" type="ORF">Nocox_34400</name>
</gene>
<dbReference type="PANTHER" id="PTHR35810">
    <property type="entry name" value="CYTOPLASMIC PROTEIN-RELATED"/>
    <property type="match status" value="1"/>
</dbReference>
<dbReference type="Pfam" id="PF13310">
    <property type="entry name" value="Virulence_RhuM"/>
    <property type="match status" value="1"/>
</dbReference>
<proteinExistence type="predicted"/>
<evidence type="ECO:0000313" key="2">
    <source>
        <dbReference type="EMBL" id="QYC44446.1"/>
    </source>
</evidence>
<dbReference type="PIRSF" id="PIRSF015268">
    <property type="entry name" value="Virulence_RhuM"/>
    <property type="match status" value="1"/>
</dbReference>
<feature type="coiled-coil region" evidence="1">
    <location>
        <begin position="303"/>
        <end position="352"/>
    </location>
</feature>
<accession>A0ABX8UBW3</accession>
<evidence type="ECO:0000313" key="3">
    <source>
        <dbReference type="Proteomes" id="UP000824681"/>
    </source>
</evidence>
<dbReference type="RefSeq" id="WP_020543862.1">
    <property type="nucleotide sequence ID" value="NZ_CP068985.1"/>
</dbReference>
<keyword evidence="3" id="KW-1185">Reference proteome</keyword>
<dbReference type="EMBL" id="CP068985">
    <property type="protein sequence ID" value="QYC44446.1"/>
    <property type="molecule type" value="Genomic_DNA"/>
</dbReference>
<protein>
    <recommendedName>
        <fullName evidence="4">Virulence RhuM family protein</fullName>
    </recommendedName>
</protein>
<evidence type="ECO:0000256" key="1">
    <source>
        <dbReference type="SAM" id="Coils"/>
    </source>
</evidence>
<name>A0ABX8UBW3_9ACTN</name>
<evidence type="ECO:0008006" key="4">
    <source>
        <dbReference type="Google" id="ProtNLM"/>
    </source>
</evidence>
<dbReference type="PANTHER" id="PTHR35810:SF1">
    <property type="entry name" value="CYTOPLASMIC PROTEIN"/>
    <property type="match status" value="1"/>
</dbReference>
<dbReference type="Proteomes" id="UP000824681">
    <property type="component" value="Chromosome"/>
</dbReference>
<reference evidence="2 3" key="1">
    <citation type="journal article" date="2021" name="ACS Chem. Biol.">
        <title>Genomic-Led Discovery of a Novel Glycopeptide Antibiotic by Nonomuraea coxensis DSM 45129.</title>
        <authorList>
            <person name="Yushchuk O."/>
            <person name="Vior N.M."/>
            <person name="Andreo-Vidal A."/>
            <person name="Berini F."/>
            <person name="Ruckert C."/>
            <person name="Busche T."/>
            <person name="Binda E."/>
            <person name="Kalinowski J."/>
            <person name="Truman A.W."/>
            <person name="Marinelli F."/>
        </authorList>
    </citation>
    <scope>NUCLEOTIDE SEQUENCE [LARGE SCALE GENOMIC DNA]</scope>
    <source>
        <strain evidence="2 3">DSM 45129</strain>
    </source>
</reference>